<dbReference type="Pfam" id="PF17517">
    <property type="entry name" value="IgGFc_binding"/>
    <property type="match status" value="1"/>
</dbReference>
<dbReference type="InterPro" id="IPR026341">
    <property type="entry name" value="T9SS_type_B"/>
</dbReference>
<feature type="domain" description="PKD" evidence="2">
    <location>
        <begin position="682"/>
        <end position="741"/>
    </location>
</feature>
<dbReference type="SUPFAM" id="SSF49299">
    <property type="entry name" value="PKD domain"/>
    <property type="match status" value="4"/>
</dbReference>
<dbReference type="Pfam" id="PF18911">
    <property type="entry name" value="PKD_4"/>
    <property type="match status" value="2"/>
</dbReference>
<evidence type="ECO:0000259" key="2">
    <source>
        <dbReference type="PROSITE" id="PS50093"/>
    </source>
</evidence>
<dbReference type="STRING" id="714943.Mucpa_0146"/>
<keyword evidence="1" id="KW-0732">Signal</keyword>
<dbReference type="EMBL" id="CM001403">
    <property type="protein sequence ID" value="EHQ24346.1"/>
    <property type="molecule type" value="Genomic_DNA"/>
</dbReference>
<gene>
    <name evidence="3" type="ORF">Mucpa_0146</name>
</gene>
<evidence type="ECO:0000256" key="1">
    <source>
        <dbReference type="SAM" id="SignalP"/>
    </source>
</evidence>
<dbReference type="InterPro" id="IPR035234">
    <property type="entry name" value="IgGFc-bd_N"/>
</dbReference>
<reference evidence="3" key="1">
    <citation type="submission" date="2011-09" db="EMBL/GenBank/DDBJ databases">
        <title>The permanent draft genome of Mucilaginibacter paludis DSM 18603.</title>
        <authorList>
            <consortium name="US DOE Joint Genome Institute (JGI-PGF)"/>
            <person name="Lucas S."/>
            <person name="Han J."/>
            <person name="Lapidus A."/>
            <person name="Bruce D."/>
            <person name="Goodwin L."/>
            <person name="Pitluck S."/>
            <person name="Peters L."/>
            <person name="Kyrpides N."/>
            <person name="Mavromatis K."/>
            <person name="Ivanova N."/>
            <person name="Mikhailova N."/>
            <person name="Held B."/>
            <person name="Detter J.C."/>
            <person name="Tapia R."/>
            <person name="Han C."/>
            <person name="Land M."/>
            <person name="Hauser L."/>
            <person name="Markowitz V."/>
            <person name="Cheng J.-F."/>
            <person name="Hugenholtz P."/>
            <person name="Woyke T."/>
            <person name="Wu D."/>
            <person name="Tindall B."/>
            <person name="Brambilla E."/>
            <person name="Klenk H.-P."/>
            <person name="Eisen J.A."/>
        </authorList>
    </citation>
    <scope>NUCLEOTIDE SEQUENCE [LARGE SCALE GENOMIC DNA]</scope>
    <source>
        <strain evidence="3">DSM 18603</strain>
    </source>
</reference>
<dbReference type="Proteomes" id="UP000002774">
    <property type="component" value="Chromosome"/>
</dbReference>
<dbReference type="InterPro" id="IPR000601">
    <property type="entry name" value="PKD_dom"/>
</dbReference>
<dbReference type="RefSeq" id="WP_008503891.1">
    <property type="nucleotide sequence ID" value="NZ_CM001403.1"/>
</dbReference>
<evidence type="ECO:0000313" key="3">
    <source>
        <dbReference type="EMBL" id="EHQ24346.1"/>
    </source>
</evidence>
<feature type="domain" description="PKD" evidence="2">
    <location>
        <begin position="602"/>
        <end position="655"/>
    </location>
</feature>
<dbReference type="InterPro" id="IPR022409">
    <property type="entry name" value="PKD/Chitinase_dom"/>
</dbReference>
<name>H1YES9_9SPHI</name>
<organism evidence="3 4">
    <name type="scientific">Mucilaginibacter paludis DSM 18603</name>
    <dbReference type="NCBI Taxonomy" id="714943"/>
    <lineage>
        <taxon>Bacteria</taxon>
        <taxon>Pseudomonadati</taxon>
        <taxon>Bacteroidota</taxon>
        <taxon>Sphingobacteriia</taxon>
        <taxon>Sphingobacteriales</taxon>
        <taxon>Sphingobacteriaceae</taxon>
        <taxon>Mucilaginibacter</taxon>
    </lineage>
</organism>
<protein>
    <submittedName>
        <fullName evidence="3">PKD domain containing protein</fullName>
    </submittedName>
</protein>
<dbReference type="eggNOG" id="COG3291">
    <property type="taxonomic scope" value="Bacteria"/>
</dbReference>
<proteinExistence type="predicted"/>
<dbReference type="CDD" id="cd00146">
    <property type="entry name" value="PKD"/>
    <property type="match status" value="3"/>
</dbReference>
<accession>H1YES9</accession>
<dbReference type="PROSITE" id="PS50093">
    <property type="entry name" value="PKD"/>
    <property type="match status" value="3"/>
</dbReference>
<evidence type="ECO:0000313" key="4">
    <source>
        <dbReference type="Proteomes" id="UP000002774"/>
    </source>
</evidence>
<dbReference type="Pfam" id="PF13585">
    <property type="entry name" value="CHU_C"/>
    <property type="match status" value="1"/>
</dbReference>
<dbReference type="InterPro" id="IPR013783">
    <property type="entry name" value="Ig-like_fold"/>
</dbReference>
<feature type="signal peptide" evidence="1">
    <location>
        <begin position="1"/>
        <end position="40"/>
    </location>
</feature>
<dbReference type="SMART" id="SM00089">
    <property type="entry name" value="PKD"/>
    <property type="match status" value="3"/>
</dbReference>
<dbReference type="InterPro" id="IPR035986">
    <property type="entry name" value="PKD_dom_sf"/>
</dbReference>
<dbReference type="NCBIfam" id="TIGR04131">
    <property type="entry name" value="Bac_Flav_CTERM"/>
    <property type="match status" value="1"/>
</dbReference>
<keyword evidence="4" id="KW-1185">Reference proteome</keyword>
<sequence>MSILQNNRLRIQCRYYAAKCLRTYLLLSALYFLTGSQARAQNISNAGTEFWSVFPTHEADNGLLANLSVFITSSQASSGTVMAGSFSKSFSVAANSVIEIQVPRSNAYINDYEGNQVLSNRAIHILVDTGKPKIVVYTHIFAGRRSAASLILPGEALGQQYFSMNYTQDDAGQNYITIIATEANTKVHLKKGNTELVPGGVTLNKVNDVYEYLSTDDLTGVSVTADTAASGCNSFAVFSGSSGVRIGTSLCTPQSIDPLFQQCYPVTSWGKNYGFVPFSMKSPAVSDSVRTAGQYVRVLAKSNGTIVSINGQAVDTLNKGEYYTTKQPLKVASYITGSQPISVAQYALTQSCSSPSNGTSGYSDPDMVILNPIEYNINHITVYSSTKENITEQYINILIKTSAVASFRINNTAPIALFKPMGTLPGYSYGQLSLNSYSTNTFNLNANEGFNAVAYGFGNVESYSYSAGTNLAANESITAVLSGSNIAVDSTCIKDDYFFKLTLPYQPPQISWQMDENENPTIQNNPVGTLMNSQGISYYEYTFPKTAAYQVAGRHKIKILAQYPTTIGGCSKGQQVINYTFTVIPVPAVNFTAKPEKCHNIIDFTDQTSSNTVNNIASRFWDFGDGKTSALQNPVHIYADSGIYIVKLTTAFTTGCQDYKLDTLHIKQKTFPGFFFSNPDCVNNAVTFTDTSKTIDFIIATRKWNFGDGDSLLVNNNTPFQHVFKKAGTYQVKLTLINTEGCLSQQYEKPIVIYDNPVPDFKLPAVCLTDQLAQFNDVTTIPDSTEKSFTYLWNFGDPNANDQNPNTSTLKNPVHRYIGASAYTVTLTVTTAQGCTTTISKQFIVNGANPVADFKIMNNKLCANEPAIVQNNSSVDFGSITKLEWHFDNSNHPDSIETDNYPTPGQLFSHQYPVFHSPASKSYVIKLLAYSGTQCVRDTSQIITVMAVPQVTLDSLSKVCISGSPIKITRGHEISGITGTGAYYGDGISTDGTFAPSKAGVGIHAIKYKFSSDYGCVDSVTRQITVVAEPVINAGNDTTIMLGDQITLRAKANSSNLTYKWVPATGLNHDDIANPIASPGKSITYTVTASNGTCQAVDDIYITVIPPLIIPNTFTPNGDGINDVWDIQNLNFYYPKATVDIYSKYGRKVFTSVGYGIPWDGKYKGQPMPSDTYYYIINLNYNDQKRLASWLQLIR</sequence>
<dbReference type="Gene3D" id="2.60.40.10">
    <property type="entry name" value="Immunoglobulins"/>
    <property type="match status" value="4"/>
</dbReference>
<dbReference type="Pfam" id="PF00801">
    <property type="entry name" value="PKD"/>
    <property type="match status" value="1"/>
</dbReference>
<dbReference type="HOGENOM" id="CLU_008272_0_0_10"/>
<dbReference type="PANTHER" id="PTHR46534">
    <property type="entry name" value="IGGFC_BINDING DOMAIN-CONTAINING PROTEIN"/>
    <property type="match status" value="1"/>
</dbReference>
<dbReference type="PANTHER" id="PTHR46534:SF1">
    <property type="entry name" value="IGGFC-BINDING PROTEIN N-TERMINAL DOMAIN-CONTAINING PROTEIN"/>
    <property type="match status" value="1"/>
</dbReference>
<feature type="chain" id="PRO_5003557812" evidence="1">
    <location>
        <begin position="41"/>
        <end position="1195"/>
    </location>
</feature>
<dbReference type="OrthoDB" id="7794186at2"/>
<dbReference type="AlphaFoldDB" id="H1YES9"/>
<feature type="domain" description="PKD" evidence="2">
    <location>
        <begin position="777"/>
        <end position="845"/>
    </location>
</feature>